<dbReference type="GeneID" id="71989102"/>
<evidence type="ECO:0000313" key="1">
    <source>
        <dbReference type="EMBL" id="UJO22092.1"/>
    </source>
</evidence>
<gene>
    <name evidence="1" type="ORF">CLAFUR5_09224</name>
</gene>
<dbReference type="EMBL" id="CP090171">
    <property type="protein sequence ID" value="UJO22092.1"/>
    <property type="molecule type" value="Genomic_DNA"/>
</dbReference>
<proteinExistence type="predicted"/>
<name>A0A9Q8UTS6_PASFU</name>
<dbReference type="RefSeq" id="XP_047766458.1">
    <property type="nucleotide sequence ID" value="XM_047908372.1"/>
</dbReference>
<sequence length="221" mass="25347">MAAQINTAMSTTAVEGVAKDWSHNLPPNLAKDLWESGNYSDLLINTPTHTFKVQQVFVCSRAGTWTQGLRSSDDRFSRGYLTHPILTNKYMRLEDNLRVVLRWTDGLPSPQMRLNERPTEAEALENFMCILPVRHASFMWAMQDLIGHTSEIIAERFDDCRSICRFAQMCVLLFRQILGQDEAVARLVARFDEAVKDSESWKILKEKALLKEVDKVRKAEN</sequence>
<dbReference type="KEGG" id="ffu:CLAFUR5_09224"/>
<reference evidence="1" key="1">
    <citation type="submission" date="2021-12" db="EMBL/GenBank/DDBJ databases">
        <authorList>
            <person name="Zaccaron A."/>
            <person name="Stergiopoulos I."/>
        </authorList>
    </citation>
    <scope>NUCLEOTIDE SEQUENCE</scope>
    <source>
        <strain evidence="1">Race5_Kim</strain>
    </source>
</reference>
<reference evidence="1" key="2">
    <citation type="journal article" date="2022" name="Microb. Genom.">
        <title>A chromosome-scale genome assembly of the tomato pathogen Cladosporium fulvum reveals a compartmentalized genome architecture and the presence of a dispensable chromosome.</title>
        <authorList>
            <person name="Zaccaron A.Z."/>
            <person name="Chen L.H."/>
            <person name="Samaras A."/>
            <person name="Stergiopoulos I."/>
        </authorList>
    </citation>
    <scope>NUCLEOTIDE SEQUENCE</scope>
    <source>
        <strain evidence="1">Race5_Kim</strain>
    </source>
</reference>
<keyword evidence="2" id="KW-1185">Reference proteome</keyword>
<dbReference type="AlphaFoldDB" id="A0A9Q8UTS6"/>
<accession>A0A9Q8UTS6</accession>
<protein>
    <submittedName>
        <fullName evidence="1">Uncharacterized protein</fullName>
    </submittedName>
</protein>
<evidence type="ECO:0000313" key="2">
    <source>
        <dbReference type="Proteomes" id="UP000756132"/>
    </source>
</evidence>
<dbReference type="Proteomes" id="UP000756132">
    <property type="component" value="Chromosome 9"/>
</dbReference>
<organism evidence="1 2">
    <name type="scientific">Passalora fulva</name>
    <name type="common">Tomato leaf mold</name>
    <name type="synonym">Cladosporium fulvum</name>
    <dbReference type="NCBI Taxonomy" id="5499"/>
    <lineage>
        <taxon>Eukaryota</taxon>
        <taxon>Fungi</taxon>
        <taxon>Dikarya</taxon>
        <taxon>Ascomycota</taxon>
        <taxon>Pezizomycotina</taxon>
        <taxon>Dothideomycetes</taxon>
        <taxon>Dothideomycetidae</taxon>
        <taxon>Mycosphaerellales</taxon>
        <taxon>Mycosphaerellaceae</taxon>
        <taxon>Fulvia</taxon>
    </lineage>
</organism>